<accession>A0A2T1DKI2</accession>
<evidence type="ECO:0000313" key="1">
    <source>
        <dbReference type="EMBL" id="PSB20983.1"/>
    </source>
</evidence>
<protein>
    <submittedName>
        <fullName evidence="1">Uncharacterized protein</fullName>
    </submittedName>
</protein>
<dbReference type="EMBL" id="PVWG01000004">
    <property type="protein sequence ID" value="PSB20983.1"/>
    <property type="molecule type" value="Genomic_DNA"/>
</dbReference>
<evidence type="ECO:0000313" key="2">
    <source>
        <dbReference type="Proteomes" id="UP000238634"/>
    </source>
</evidence>
<reference evidence="1 2" key="2">
    <citation type="submission" date="2018-03" db="EMBL/GenBank/DDBJ databases">
        <title>The ancient ancestry and fast evolution of plastids.</title>
        <authorList>
            <person name="Moore K.R."/>
            <person name="Magnabosco C."/>
            <person name="Momper L."/>
            <person name="Gold D.A."/>
            <person name="Bosak T."/>
            <person name="Fournier G.P."/>
        </authorList>
    </citation>
    <scope>NUCLEOTIDE SEQUENCE [LARGE SCALE GENOMIC DNA]</scope>
    <source>
        <strain evidence="1 2">ULC007</strain>
    </source>
</reference>
<gene>
    <name evidence="1" type="ORF">C7B65_06160</name>
</gene>
<dbReference type="AlphaFoldDB" id="A0A2T1DKI2"/>
<sequence length="686" mass="75548">MSSITFKKTQTDAEIQALVSFLTQSVVFNADGQYFTVPGSLPLSYYATPGYWGDYICNTWASKNGQDCTVVVQDFGGGDQPYYRNGEGSPGAQLQIERVNATLGTDIYDAACWQIALALASDRGLQGFQAATLFALAANTTQRLGADVTAIRANTANFQYGYQDSISNASEAYALRLVGKDYWAQDPLWKTQYQQYITFYPACIRKYRGSITWPDWKPITGENAWAFFLGALPVDYFQYRSQGYIPFKADSIQNALYVLYAFGIMQSPIGAFYYAPGGSEGNTGSIPQGAISVENCASSLAGLMIFKQVLENTLSQDGSLAESDQGKIRAAINLICIMIWGGKAPCGHTDGLLAFFQTKAWNRSNGNFYQGGTYTQNTWAATAEPQAVDVNTWGLTVLGPQTLDRWFGESAAFNVWQNVKQWSGFSQNGQFWGVGYSNQDHNAIMSAEWTAGAINAVRCLMVYYQSDTTKLNSLQSDHDTMMTHILNLRTDHYVAASFPDGLDSKAFNYVNPPPGQLAFLYASKRYNIPFGWYANPIPSTTSTSWTVYLHYDYNPFQLGGSYNSLDWTAPPYDPNNDDGPWNVHVINLTVQNNVDGAQIMPSYQASSGSTWQNLLTQPIPIGGSIPIQLPSDAYAFMVVYNKPNAMPPSQWLRACQLNQSQLSQLKNGQAIAALWTNSDGSGACQI</sequence>
<proteinExistence type="predicted"/>
<name>A0A2T1DKI2_9CYAN</name>
<keyword evidence="2" id="KW-1185">Reference proteome</keyword>
<reference evidence="1 2" key="1">
    <citation type="submission" date="2018-02" db="EMBL/GenBank/DDBJ databases">
        <authorList>
            <person name="Cohen D.B."/>
            <person name="Kent A.D."/>
        </authorList>
    </citation>
    <scope>NUCLEOTIDE SEQUENCE [LARGE SCALE GENOMIC DNA]</scope>
    <source>
        <strain evidence="1 2">ULC007</strain>
    </source>
</reference>
<organism evidence="1 2">
    <name type="scientific">Phormidesmis priestleyi ULC007</name>
    <dbReference type="NCBI Taxonomy" id="1920490"/>
    <lineage>
        <taxon>Bacteria</taxon>
        <taxon>Bacillati</taxon>
        <taxon>Cyanobacteriota</taxon>
        <taxon>Cyanophyceae</taxon>
        <taxon>Leptolyngbyales</taxon>
        <taxon>Leptolyngbyaceae</taxon>
        <taxon>Phormidesmis</taxon>
    </lineage>
</organism>
<comment type="caution">
    <text evidence="1">The sequence shown here is derived from an EMBL/GenBank/DDBJ whole genome shotgun (WGS) entry which is preliminary data.</text>
</comment>
<dbReference type="RefSeq" id="WP_073074202.1">
    <property type="nucleotide sequence ID" value="NZ_MPPI01000031.1"/>
</dbReference>
<dbReference type="Proteomes" id="UP000238634">
    <property type="component" value="Unassembled WGS sequence"/>
</dbReference>
<dbReference type="OrthoDB" id="5428599at2"/>